<protein>
    <recommendedName>
        <fullName evidence="4">Transmembrane protein</fullName>
    </recommendedName>
</protein>
<name>A0A8S1JSH2_PARPR</name>
<dbReference type="Proteomes" id="UP000688137">
    <property type="component" value="Unassembled WGS sequence"/>
</dbReference>
<evidence type="ECO:0008006" key="4">
    <source>
        <dbReference type="Google" id="ProtNLM"/>
    </source>
</evidence>
<reference evidence="2" key="1">
    <citation type="submission" date="2021-01" db="EMBL/GenBank/DDBJ databases">
        <authorList>
            <consortium name="Genoscope - CEA"/>
            <person name="William W."/>
        </authorList>
    </citation>
    <scope>NUCLEOTIDE SEQUENCE</scope>
</reference>
<dbReference type="EMBL" id="CAJJDM010000006">
    <property type="protein sequence ID" value="CAD8045564.1"/>
    <property type="molecule type" value="Genomic_DNA"/>
</dbReference>
<keyword evidence="1" id="KW-0472">Membrane</keyword>
<organism evidence="2 3">
    <name type="scientific">Paramecium primaurelia</name>
    <dbReference type="NCBI Taxonomy" id="5886"/>
    <lineage>
        <taxon>Eukaryota</taxon>
        <taxon>Sar</taxon>
        <taxon>Alveolata</taxon>
        <taxon>Ciliophora</taxon>
        <taxon>Intramacronucleata</taxon>
        <taxon>Oligohymenophorea</taxon>
        <taxon>Peniculida</taxon>
        <taxon>Parameciidae</taxon>
        <taxon>Paramecium</taxon>
    </lineage>
</organism>
<proteinExistence type="predicted"/>
<feature type="transmembrane region" description="Helical" evidence="1">
    <location>
        <begin position="181"/>
        <end position="203"/>
    </location>
</feature>
<dbReference type="AlphaFoldDB" id="A0A8S1JSH2"/>
<sequence>MILLLYILSLLNHLQVPFLMYLIHHNFLIYPIRHNYYQKYMSIQIFHLSLLPKQMLNYLSANFVPDTQTHKLSALTQIQQTFSFPLKAEISVQTEVLLQHVPKRQTQLIQEVVFCISQQSKSLHVVSIDVNAHLTPTSLILLKKQLEFSVSLVNHKYHYQQIELEELNYINQICISITNRLIGYSLAICCCIFYKMFQHILFLDYQKVHKRV</sequence>
<keyword evidence="1" id="KW-1133">Transmembrane helix</keyword>
<keyword evidence="1" id="KW-0812">Transmembrane</keyword>
<keyword evidence="3" id="KW-1185">Reference proteome</keyword>
<comment type="caution">
    <text evidence="2">The sequence shown here is derived from an EMBL/GenBank/DDBJ whole genome shotgun (WGS) entry which is preliminary data.</text>
</comment>
<accession>A0A8S1JSH2</accession>
<evidence type="ECO:0000256" key="1">
    <source>
        <dbReference type="SAM" id="Phobius"/>
    </source>
</evidence>
<evidence type="ECO:0000313" key="2">
    <source>
        <dbReference type="EMBL" id="CAD8045564.1"/>
    </source>
</evidence>
<gene>
    <name evidence="2" type="ORF">PPRIM_AZ9-3.1.T0090482</name>
</gene>
<evidence type="ECO:0000313" key="3">
    <source>
        <dbReference type="Proteomes" id="UP000688137"/>
    </source>
</evidence>